<evidence type="ECO:0000256" key="1">
    <source>
        <dbReference type="SAM" id="MobiDB-lite"/>
    </source>
</evidence>
<evidence type="ECO:0000313" key="2">
    <source>
        <dbReference type="EMBL" id="GEU61156.1"/>
    </source>
</evidence>
<feature type="compositionally biased region" description="Basic and acidic residues" evidence="1">
    <location>
        <begin position="41"/>
        <end position="59"/>
    </location>
</feature>
<feature type="compositionally biased region" description="Polar residues" evidence="1">
    <location>
        <begin position="28"/>
        <end position="40"/>
    </location>
</feature>
<name>A0A6L2LH71_TANCI</name>
<feature type="region of interest" description="Disordered" evidence="1">
    <location>
        <begin position="1"/>
        <end position="82"/>
    </location>
</feature>
<organism evidence="2">
    <name type="scientific">Tanacetum cinerariifolium</name>
    <name type="common">Dalmatian daisy</name>
    <name type="synonym">Chrysanthemum cinerariifolium</name>
    <dbReference type="NCBI Taxonomy" id="118510"/>
    <lineage>
        <taxon>Eukaryota</taxon>
        <taxon>Viridiplantae</taxon>
        <taxon>Streptophyta</taxon>
        <taxon>Embryophyta</taxon>
        <taxon>Tracheophyta</taxon>
        <taxon>Spermatophyta</taxon>
        <taxon>Magnoliopsida</taxon>
        <taxon>eudicotyledons</taxon>
        <taxon>Gunneridae</taxon>
        <taxon>Pentapetalae</taxon>
        <taxon>asterids</taxon>
        <taxon>campanulids</taxon>
        <taxon>Asterales</taxon>
        <taxon>Asteraceae</taxon>
        <taxon>Asteroideae</taxon>
        <taxon>Anthemideae</taxon>
        <taxon>Anthemidinae</taxon>
        <taxon>Tanacetum</taxon>
    </lineage>
</organism>
<comment type="caution">
    <text evidence="2">The sequence shown here is derived from an EMBL/GenBank/DDBJ whole genome shotgun (WGS) entry which is preliminary data.</text>
</comment>
<gene>
    <name evidence="2" type="ORF">Tci_033134</name>
</gene>
<protein>
    <submittedName>
        <fullName evidence="2">Uncharacterized protein</fullName>
    </submittedName>
</protein>
<sequence length="82" mass="9655">MPTDTKKQRSPPAKAEAIRTQLAKRRTQAQSTKRQQLQDPSTRKEEAKRRLKATVDHRYQQQRHPPIVSQRSAGRYTSFKRK</sequence>
<dbReference type="AlphaFoldDB" id="A0A6L2LH71"/>
<accession>A0A6L2LH71</accession>
<proteinExistence type="predicted"/>
<dbReference type="EMBL" id="BKCJ010004458">
    <property type="protein sequence ID" value="GEU61156.1"/>
    <property type="molecule type" value="Genomic_DNA"/>
</dbReference>
<reference evidence="2" key="1">
    <citation type="journal article" date="2019" name="Sci. Rep.">
        <title>Draft genome of Tanacetum cinerariifolium, the natural source of mosquito coil.</title>
        <authorList>
            <person name="Yamashiro T."/>
            <person name="Shiraishi A."/>
            <person name="Satake H."/>
            <person name="Nakayama K."/>
        </authorList>
    </citation>
    <scope>NUCLEOTIDE SEQUENCE</scope>
</reference>